<proteinExistence type="inferred from homology"/>
<protein>
    <submittedName>
        <fullName evidence="8">NADH-quinone oxidoreductase subunit A</fullName>
    </submittedName>
</protein>
<evidence type="ECO:0000256" key="4">
    <source>
        <dbReference type="ARBA" id="ARBA00022692"/>
    </source>
</evidence>
<dbReference type="Gene3D" id="1.20.58.1610">
    <property type="entry name" value="NADH:ubiquinone/plastoquinone oxidoreductase, chain 3"/>
    <property type="match status" value="1"/>
</dbReference>
<evidence type="ECO:0000256" key="3">
    <source>
        <dbReference type="ARBA" id="ARBA00022448"/>
    </source>
</evidence>
<comment type="similarity">
    <text evidence="2">Belongs to the complex I subunit 3 family.</text>
</comment>
<evidence type="ECO:0000256" key="7">
    <source>
        <dbReference type="SAM" id="Phobius"/>
    </source>
</evidence>
<keyword evidence="5 7" id="KW-1133">Transmembrane helix</keyword>
<evidence type="ECO:0000256" key="6">
    <source>
        <dbReference type="ARBA" id="ARBA00023136"/>
    </source>
</evidence>
<dbReference type="InterPro" id="IPR000440">
    <property type="entry name" value="NADH_UbQ/plastoQ_OxRdtase_su3"/>
</dbReference>
<dbReference type="GeneID" id="92353491"/>
<dbReference type="GO" id="GO:0008137">
    <property type="term" value="F:NADH dehydrogenase (ubiquinone) activity"/>
    <property type="evidence" value="ECO:0007669"/>
    <property type="project" value="InterPro"/>
</dbReference>
<dbReference type="EMBL" id="AP031322">
    <property type="protein sequence ID" value="BFH72613.1"/>
    <property type="molecule type" value="Genomic_DNA"/>
</dbReference>
<dbReference type="Pfam" id="PF00507">
    <property type="entry name" value="Oxidored_q4"/>
    <property type="match status" value="1"/>
</dbReference>
<dbReference type="GO" id="GO:0016020">
    <property type="term" value="C:membrane"/>
    <property type="evidence" value="ECO:0007669"/>
    <property type="project" value="UniProtKB-SubCell"/>
</dbReference>
<organism evidence="8">
    <name type="scientific">Sulfurisphaera javensis</name>
    <dbReference type="NCBI Taxonomy" id="2049879"/>
    <lineage>
        <taxon>Archaea</taxon>
        <taxon>Thermoproteota</taxon>
        <taxon>Thermoprotei</taxon>
        <taxon>Sulfolobales</taxon>
        <taxon>Sulfolobaceae</taxon>
        <taxon>Sulfurisphaera</taxon>
    </lineage>
</organism>
<comment type="subcellular location">
    <subcellularLocation>
        <location evidence="1">Membrane</location>
    </subcellularLocation>
</comment>
<evidence type="ECO:0000313" key="8">
    <source>
        <dbReference type="EMBL" id="BFH72613.1"/>
    </source>
</evidence>
<name>A0AAT9GNZ0_9CREN</name>
<gene>
    <name evidence="8" type="primary">ndhC</name>
    <name evidence="8" type="ORF">SJAV_05570</name>
</gene>
<feature type="transmembrane region" description="Helical" evidence="7">
    <location>
        <begin position="7"/>
        <end position="25"/>
    </location>
</feature>
<reference evidence="8" key="1">
    <citation type="submission" date="2024-03" db="EMBL/GenBank/DDBJ databases">
        <title>Complete genome sequence of Sulfurisphaera javensis strain KD-1.</title>
        <authorList>
            <person name="Sakai H."/>
            <person name="Nur N."/>
            <person name="Suwanto A."/>
            <person name="Kurosawa N."/>
        </authorList>
    </citation>
    <scope>NUCLEOTIDE SEQUENCE</scope>
    <source>
        <strain evidence="8">KD-1</strain>
    </source>
</reference>
<accession>A0AAT9GNZ0</accession>
<keyword evidence="3" id="KW-0813">Transport</keyword>
<dbReference type="KEGG" id="sjv:SJAV_05570"/>
<sequence>MALTQALLAFGLPVILFLLAGYGGYKILSMIVPSEYNPIKVSRFEAGNIPYGEGRLWFPLQYYGYILVYTSIEPIVVLLFAIAEAAYDTSFILFRNLLIIILSSIVILYPILYYAVKQVNTIEYWLLR</sequence>
<dbReference type="NCBIfam" id="NF004726">
    <property type="entry name" value="PRK06073.1-1"/>
    <property type="match status" value="1"/>
</dbReference>
<keyword evidence="4 7" id="KW-0812">Transmembrane</keyword>
<evidence type="ECO:0000256" key="5">
    <source>
        <dbReference type="ARBA" id="ARBA00022989"/>
    </source>
</evidence>
<evidence type="ECO:0000256" key="1">
    <source>
        <dbReference type="ARBA" id="ARBA00004370"/>
    </source>
</evidence>
<feature type="transmembrane region" description="Helical" evidence="7">
    <location>
        <begin position="62"/>
        <end position="82"/>
    </location>
</feature>
<feature type="transmembrane region" description="Helical" evidence="7">
    <location>
        <begin position="94"/>
        <end position="116"/>
    </location>
</feature>
<dbReference type="AlphaFoldDB" id="A0AAT9GNZ0"/>
<dbReference type="NCBIfam" id="NF004728">
    <property type="entry name" value="PRK06073.1-4"/>
    <property type="match status" value="1"/>
</dbReference>
<dbReference type="InterPro" id="IPR038430">
    <property type="entry name" value="NDAH_ubi_oxred_su3_sf"/>
</dbReference>
<dbReference type="RefSeq" id="WP_369610823.1">
    <property type="nucleotide sequence ID" value="NZ_AP031322.1"/>
</dbReference>
<keyword evidence="6 7" id="KW-0472">Membrane</keyword>
<evidence type="ECO:0000256" key="2">
    <source>
        <dbReference type="ARBA" id="ARBA00008472"/>
    </source>
</evidence>